<name>W0SHL7_9PROT</name>
<dbReference type="GO" id="GO:0017004">
    <property type="term" value="P:cytochrome complex assembly"/>
    <property type="evidence" value="ECO:0007669"/>
    <property type="project" value="UniProtKB-KW"/>
</dbReference>
<dbReference type="PROSITE" id="PS51352">
    <property type="entry name" value="THIOREDOXIN_2"/>
    <property type="match status" value="1"/>
</dbReference>
<feature type="domain" description="Thioredoxin" evidence="5">
    <location>
        <begin position="14"/>
        <end position="156"/>
    </location>
</feature>
<dbReference type="InterPro" id="IPR013766">
    <property type="entry name" value="Thioredoxin_domain"/>
</dbReference>
<dbReference type="SUPFAM" id="SSF52833">
    <property type="entry name" value="Thioredoxin-like"/>
    <property type="match status" value="1"/>
</dbReference>
<dbReference type="EMBL" id="AP012547">
    <property type="protein sequence ID" value="BAO30345.1"/>
    <property type="molecule type" value="Genomic_DNA"/>
</dbReference>
<keyword evidence="7" id="KW-1185">Reference proteome</keyword>
<dbReference type="HOGENOM" id="CLU_042529_11_1_4"/>
<evidence type="ECO:0000256" key="4">
    <source>
        <dbReference type="ARBA" id="ARBA00023284"/>
    </source>
</evidence>
<protein>
    <submittedName>
        <fullName evidence="6">Thioredoxin</fullName>
    </submittedName>
</protein>
<dbReference type="InterPro" id="IPR050553">
    <property type="entry name" value="Thioredoxin_ResA/DsbE_sf"/>
</dbReference>
<dbReference type="PANTHER" id="PTHR42852">
    <property type="entry name" value="THIOL:DISULFIDE INTERCHANGE PROTEIN DSBE"/>
    <property type="match status" value="1"/>
</dbReference>
<evidence type="ECO:0000256" key="1">
    <source>
        <dbReference type="ARBA" id="ARBA00004196"/>
    </source>
</evidence>
<dbReference type="InterPro" id="IPR013740">
    <property type="entry name" value="Redoxin"/>
</dbReference>
<dbReference type="AlphaFoldDB" id="W0SHL7"/>
<dbReference type="PANTHER" id="PTHR42852:SF6">
    <property type="entry name" value="THIOL:DISULFIDE INTERCHANGE PROTEIN DSBE"/>
    <property type="match status" value="1"/>
</dbReference>
<dbReference type="GO" id="GO:0015036">
    <property type="term" value="F:disulfide oxidoreductase activity"/>
    <property type="evidence" value="ECO:0007669"/>
    <property type="project" value="UniProtKB-ARBA"/>
</dbReference>
<evidence type="ECO:0000313" key="7">
    <source>
        <dbReference type="Proteomes" id="UP000031637"/>
    </source>
</evidence>
<keyword evidence="2" id="KW-0201">Cytochrome c-type biogenesis</keyword>
<dbReference type="STRING" id="1223802.SUTH_02563"/>
<keyword evidence="3" id="KW-1015">Disulfide bond</keyword>
<dbReference type="PROSITE" id="PS00194">
    <property type="entry name" value="THIOREDOXIN_1"/>
    <property type="match status" value="1"/>
</dbReference>
<organism evidence="6 7">
    <name type="scientific">Sulfuritalea hydrogenivorans sk43H</name>
    <dbReference type="NCBI Taxonomy" id="1223802"/>
    <lineage>
        <taxon>Bacteria</taxon>
        <taxon>Pseudomonadati</taxon>
        <taxon>Pseudomonadota</taxon>
        <taxon>Betaproteobacteria</taxon>
        <taxon>Nitrosomonadales</taxon>
        <taxon>Sterolibacteriaceae</taxon>
        <taxon>Sulfuritalea</taxon>
    </lineage>
</organism>
<evidence type="ECO:0000259" key="5">
    <source>
        <dbReference type="PROSITE" id="PS51352"/>
    </source>
</evidence>
<dbReference type="Pfam" id="PF08534">
    <property type="entry name" value="Redoxin"/>
    <property type="match status" value="1"/>
</dbReference>
<evidence type="ECO:0000313" key="6">
    <source>
        <dbReference type="EMBL" id="BAO30345.1"/>
    </source>
</evidence>
<dbReference type="Gene3D" id="3.40.30.10">
    <property type="entry name" value="Glutaredoxin"/>
    <property type="match status" value="1"/>
</dbReference>
<dbReference type="CDD" id="cd02966">
    <property type="entry name" value="TlpA_like_family"/>
    <property type="match status" value="1"/>
</dbReference>
<keyword evidence="4" id="KW-0676">Redox-active center</keyword>
<dbReference type="Proteomes" id="UP000031637">
    <property type="component" value="Chromosome"/>
</dbReference>
<evidence type="ECO:0000256" key="3">
    <source>
        <dbReference type="ARBA" id="ARBA00023157"/>
    </source>
</evidence>
<comment type="subcellular location">
    <subcellularLocation>
        <location evidence="1">Cell envelope</location>
    </subcellularLocation>
</comment>
<gene>
    <name evidence="6" type="ORF">SUTH_02563</name>
</gene>
<dbReference type="InterPro" id="IPR017937">
    <property type="entry name" value="Thioredoxin_CS"/>
</dbReference>
<proteinExistence type="predicted"/>
<dbReference type="GO" id="GO:0030313">
    <property type="term" value="C:cell envelope"/>
    <property type="evidence" value="ECO:0007669"/>
    <property type="project" value="UniProtKB-SubCell"/>
</dbReference>
<accession>W0SHL7</accession>
<dbReference type="KEGG" id="shd:SUTH_02563"/>
<evidence type="ECO:0000256" key="2">
    <source>
        <dbReference type="ARBA" id="ARBA00022748"/>
    </source>
</evidence>
<sequence>MAVAAVLAAGMAHAAGSDALFAATLTGTDEKPVALESYRGKPMVVNFWARWCGPCRVEIPELIKAHDKYRKKGLVVLGIGLEDKAESVRDFMKAYEMNYPVLLARDKGIELMQALGNPKAGLPFTIVINRQGEIVASKLGAMKKAEIEAAAETALK</sequence>
<dbReference type="InterPro" id="IPR036249">
    <property type="entry name" value="Thioredoxin-like_sf"/>
</dbReference>
<reference evidence="6 7" key="1">
    <citation type="journal article" date="2014" name="Syst. Appl. Microbiol.">
        <title>Complete genomes of freshwater sulfur oxidizers Sulfuricella denitrificans skB26 and Sulfuritalea hydrogenivorans sk43H: genetic insights into the sulfur oxidation pathway of betaproteobacteria.</title>
        <authorList>
            <person name="Watanabe T."/>
            <person name="Kojima H."/>
            <person name="Fukui M."/>
        </authorList>
    </citation>
    <scope>NUCLEOTIDE SEQUENCE [LARGE SCALE GENOMIC DNA]</scope>
    <source>
        <strain evidence="6">DSM22779</strain>
    </source>
</reference>